<feature type="coiled-coil region" evidence="5">
    <location>
        <begin position="548"/>
        <end position="575"/>
    </location>
</feature>
<reference evidence="8" key="1">
    <citation type="journal article" date="2019" name="Database">
        <title>The radish genome database (RadishGD): an integrated information resource for radish genomics.</title>
        <authorList>
            <person name="Yu H.J."/>
            <person name="Baek S."/>
            <person name="Lee Y.J."/>
            <person name="Cho A."/>
            <person name="Mun J.H."/>
        </authorList>
    </citation>
    <scope>NUCLEOTIDE SEQUENCE [LARGE SCALE GENOMIC DNA]</scope>
    <source>
        <strain evidence="8">cv. WK10039</strain>
    </source>
</reference>
<proteinExistence type="inferred from homology"/>
<evidence type="ECO:0000256" key="1">
    <source>
        <dbReference type="ARBA" id="ARBA00005567"/>
    </source>
</evidence>
<dbReference type="Pfam" id="PF00887">
    <property type="entry name" value="ACBP"/>
    <property type="match status" value="1"/>
</dbReference>
<dbReference type="AlphaFoldDB" id="A0A6J0P207"/>
<protein>
    <submittedName>
        <fullName evidence="9">Acyl-CoA-binding domain-containing protein 4 isoform X1</fullName>
    </submittedName>
</protein>
<evidence type="ECO:0000313" key="8">
    <source>
        <dbReference type="Proteomes" id="UP000504610"/>
    </source>
</evidence>
<dbReference type="FunFam" id="2.120.10.80:FF:000089">
    <property type="entry name" value="Acyl-CoA-binding domain-containing protein 4"/>
    <property type="match status" value="1"/>
</dbReference>
<evidence type="ECO:0000259" key="7">
    <source>
        <dbReference type="PROSITE" id="PS51228"/>
    </source>
</evidence>
<gene>
    <name evidence="9" type="primary">LOC108861247</name>
</gene>
<evidence type="ECO:0000256" key="5">
    <source>
        <dbReference type="SAM" id="Coils"/>
    </source>
</evidence>
<dbReference type="SUPFAM" id="SSF47027">
    <property type="entry name" value="Acyl-CoA binding protein"/>
    <property type="match status" value="1"/>
</dbReference>
<dbReference type="GO" id="GO:0006869">
    <property type="term" value="P:lipid transport"/>
    <property type="evidence" value="ECO:0007669"/>
    <property type="project" value="TreeGrafter"/>
</dbReference>
<dbReference type="InterPro" id="IPR035984">
    <property type="entry name" value="Acyl-CoA-binding_sf"/>
</dbReference>
<dbReference type="InterPro" id="IPR000582">
    <property type="entry name" value="Acyl-CoA-binding_protein"/>
</dbReference>
<keyword evidence="2" id="KW-0880">Kelch repeat</keyword>
<feature type="region of interest" description="Disordered" evidence="6">
    <location>
        <begin position="635"/>
        <end position="668"/>
    </location>
</feature>
<dbReference type="PANTHER" id="PTHR46093">
    <property type="entry name" value="ACYL-COA-BINDING DOMAIN-CONTAINING PROTEIN 5"/>
    <property type="match status" value="1"/>
</dbReference>
<dbReference type="InterPro" id="IPR015915">
    <property type="entry name" value="Kelch-typ_b-propeller"/>
</dbReference>
<dbReference type="PANTHER" id="PTHR46093:SF3">
    <property type="entry name" value="ACYL-COA-BINDING DOMAIN-CONTAINING PROTEIN 4"/>
    <property type="match status" value="1"/>
</dbReference>
<dbReference type="GO" id="GO:0000062">
    <property type="term" value="F:fatty-acyl-CoA binding"/>
    <property type="evidence" value="ECO:0007669"/>
    <property type="project" value="InterPro"/>
</dbReference>
<feature type="compositionally biased region" description="Polar residues" evidence="6">
    <location>
        <begin position="640"/>
        <end position="651"/>
    </location>
</feature>
<evidence type="ECO:0000256" key="6">
    <source>
        <dbReference type="SAM" id="MobiDB-lite"/>
    </source>
</evidence>
<keyword evidence="4" id="KW-0446">Lipid-binding</keyword>
<dbReference type="SUPFAM" id="SSF117281">
    <property type="entry name" value="Kelch motif"/>
    <property type="match status" value="1"/>
</dbReference>
<accession>A0A6J0P207</accession>
<dbReference type="Pfam" id="PF24922">
    <property type="entry name" value="ACBP4_C"/>
    <property type="match status" value="1"/>
</dbReference>
<dbReference type="FunFam" id="2.120.10.80:FF:000098">
    <property type="entry name" value="Acyl-CoA-binding domain-containing protein 4"/>
    <property type="match status" value="1"/>
</dbReference>
<sequence length="668" mass="73426">MAMSRATSGPAYPERFYAAASYVGIDGSDSSAKRVSSKFSNDTALIFYALHQQATVGPCNTPKPSAWRPVEQSKWKSWQGLGTMPSMEAMRLFVKILEEENPDWYSREFTDIPEPVVDVQINQTKDEPVVENGNSLSETKTVSTENGRLSETQDKDVVSEDPNTVSVYNQWTAPQTSGQRPKARYEHGAAVIQDKMYIYGGNHNGRYLGDLHVLDLKNWTWSKVETKVATDTESEETSPTLLSPCAGHSLIPWDNKLLSIGGHAKNPSESMQVKVFDTHTCTWSILKTYGKPPVSRGGQSVTVVGKTLVIFGGQDAKRSLLNDLHELDLETMTWDEIDAIGVSPSPRSDHAAALHAERYLLIFGGGSHATCFGDLHVLDLQTMEWSRPAQQGEAPTPRSGHAGVTIGENWFIVGGGDNKSGASESIVLNMSTLTWSAVASVQGRVPLASEGLSLVVSSYNGEDVLVAFGGYNGRYNNEINLLKPSHKSTLQPKTLEAPLPVSLSAVNNATTRDIESEVEVSQESRVREILMDNANTGSKVEGNSEHIIEILKSEKEELEASLNKEQMQTLQLRQELAEGESRNTYLNKELQSVRGQLATEQSRCFKLEVDVAELRQKLQALETLQKELELLQRQKAVSEQAATNAKRQSSGGVWDWLAGSPQEKDDSS</sequence>
<dbReference type="OrthoDB" id="10251809at2759"/>
<name>A0A6J0P207_RAPSA</name>
<dbReference type="RefSeq" id="XP_018490581.1">
    <property type="nucleotide sequence ID" value="XM_018635079.2"/>
</dbReference>
<evidence type="ECO:0000256" key="4">
    <source>
        <dbReference type="ARBA" id="ARBA00023121"/>
    </source>
</evidence>
<feature type="compositionally biased region" description="Polar residues" evidence="6">
    <location>
        <begin position="132"/>
        <end position="150"/>
    </location>
</feature>
<organism evidence="8 9">
    <name type="scientific">Raphanus sativus</name>
    <name type="common">Radish</name>
    <name type="synonym">Raphanus raphanistrum var. sativus</name>
    <dbReference type="NCBI Taxonomy" id="3726"/>
    <lineage>
        <taxon>Eukaryota</taxon>
        <taxon>Viridiplantae</taxon>
        <taxon>Streptophyta</taxon>
        <taxon>Embryophyta</taxon>
        <taxon>Tracheophyta</taxon>
        <taxon>Spermatophyta</taxon>
        <taxon>Magnoliopsida</taxon>
        <taxon>eudicotyledons</taxon>
        <taxon>Gunneridae</taxon>
        <taxon>Pentapetalae</taxon>
        <taxon>rosids</taxon>
        <taxon>malvids</taxon>
        <taxon>Brassicales</taxon>
        <taxon>Brassicaceae</taxon>
        <taxon>Brassiceae</taxon>
        <taxon>Raphanus</taxon>
    </lineage>
</organism>
<dbReference type="GeneID" id="108861247"/>
<evidence type="ECO:0000313" key="9">
    <source>
        <dbReference type="RefSeq" id="XP_018490581.1"/>
    </source>
</evidence>
<dbReference type="KEGG" id="rsz:108861247"/>
<dbReference type="Proteomes" id="UP000504610">
    <property type="component" value="Chromosome 5"/>
</dbReference>
<feature type="region of interest" description="Disordered" evidence="6">
    <location>
        <begin position="128"/>
        <end position="162"/>
    </location>
</feature>
<evidence type="ECO:0000256" key="2">
    <source>
        <dbReference type="ARBA" id="ARBA00022441"/>
    </source>
</evidence>
<reference evidence="9" key="2">
    <citation type="submission" date="2025-08" db="UniProtKB">
        <authorList>
            <consortium name="RefSeq"/>
        </authorList>
    </citation>
    <scope>IDENTIFICATION</scope>
    <source>
        <tissue evidence="9">Leaf</tissue>
    </source>
</reference>
<keyword evidence="8" id="KW-1185">Reference proteome</keyword>
<comment type="similarity">
    <text evidence="1">Belongs to the ACBP family.</text>
</comment>
<dbReference type="PROSITE" id="PS51228">
    <property type="entry name" value="ACB_2"/>
    <property type="match status" value="1"/>
</dbReference>
<dbReference type="Gene3D" id="2.120.10.80">
    <property type="entry name" value="Kelch-type beta propeller"/>
    <property type="match status" value="2"/>
</dbReference>
<evidence type="ECO:0000256" key="3">
    <source>
        <dbReference type="ARBA" id="ARBA00022737"/>
    </source>
</evidence>
<dbReference type="GO" id="GO:0005829">
    <property type="term" value="C:cytosol"/>
    <property type="evidence" value="ECO:0007669"/>
    <property type="project" value="TreeGrafter"/>
</dbReference>
<keyword evidence="5" id="KW-0175">Coiled coil</keyword>
<dbReference type="InterPro" id="IPR014352">
    <property type="entry name" value="FERM/acyl-CoA-bd_prot_sf"/>
</dbReference>
<dbReference type="Gene3D" id="1.20.80.10">
    <property type="match status" value="1"/>
</dbReference>
<feature type="domain" description="ACB" evidence="7">
    <location>
        <begin position="12"/>
        <end position="106"/>
    </location>
</feature>
<dbReference type="InterPro" id="IPR056819">
    <property type="entry name" value="ACBP4-6_C"/>
</dbReference>
<dbReference type="Pfam" id="PF24681">
    <property type="entry name" value="Kelch_KLHDC2_KLHL20_DRC7"/>
    <property type="match status" value="2"/>
</dbReference>
<keyword evidence="3" id="KW-0677">Repeat</keyword>